<organism evidence="1 2">
    <name type="scientific">Neptuniibacter caesariensis</name>
    <dbReference type="NCBI Taxonomy" id="207954"/>
    <lineage>
        <taxon>Bacteria</taxon>
        <taxon>Pseudomonadati</taxon>
        <taxon>Pseudomonadota</taxon>
        <taxon>Gammaproteobacteria</taxon>
        <taxon>Oceanospirillales</taxon>
        <taxon>Oceanospirillaceae</taxon>
        <taxon>Neptuniibacter</taxon>
    </lineage>
</organism>
<dbReference type="EMBL" id="AAOW01000010">
    <property type="protein sequence ID" value="EAR61168.1"/>
    <property type="molecule type" value="Genomic_DNA"/>
</dbReference>
<comment type="caution">
    <text evidence="1">The sequence shown here is derived from an EMBL/GenBank/DDBJ whole genome shotgun (WGS) entry which is preliminary data.</text>
</comment>
<dbReference type="AlphaFoldDB" id="A0A7U8GSC3"/>
<name>A0A7U8GSC3_NEPCE</name>
<reference evidence="1 2" key="1">
    <citation type="submission" date="2006-02" db="EMBL/GenBank/DDBJ databases">
        <authorList>
            <person name="Pinhassi J."/>
            <person name="Pedros-Alio C."/>
            <person name="Ferriera S."/>
            <person name="Johnson J."/>
            <person name="Kravitz S."/>
            <person name="Halpern A."/>
            <person name="Remington K."/>
            <person name="Beeson K."/>
            <person name="Tran B."/>
            <person name="Rogers Y.-H."/>
            <person name="Friedman R."/>
            <person name="Venter J.C."/>
        </authorList>
    </citation>
    <scope>NUCLEOTIDE SEQUENCE [LARGE SCALE GENOMIC DNA]</scope>
    <source>
        <strain evidence="1 2">MED92</strain>
    </source>
</reference>
<evidence type="ECO:0000313" key="2">
    <source>
        <dbReference type="Proteomes" id="UP000002171"/>
    </source>
</evidence>
<accession>A0A7U8GSC3</accession>
<proteinExistence type="predicted"/>
<keyword evidence="2" id="KW-1185">Reference proteome</keyword>
<evidence type="ECO:0000313" key="1">
    <source>
        <dbReference type="EMBL" id="EAR61168.1"/>
    </source>
</evidence>
<sequence>MAVPLRKALSKSGDYTFTAGIHPNFRQKKPPQAVVKALINRLRQEGPEEPSDFRVEKEG</sequence>
<dbReference type="Proteomes" id="UP000002171">
    <property type="component" value="Unassembled WGS sequence"/>
</dbReference>
<protein>
    <submittedName>
        <fullName evidence="1">Uncharacterized protein</fullName>
    </submittedName>
</protein>
<gene>
    <name evidence="1" type="ORF">MED92_04919</name>
</gene>